<keyword evidence="6" id="KW-0460">Magnesium</keyword>
<dbReference type="Gene3D" id="3.40.980.10">
    <property type="entry name" value="MoaB/Mog-like domain"/>
    <property type="match status" value="1"/>
</dbReference>
<name>A0A1M7XXV3_9BACT</name>
<keyword evidence="4 6" id="KW-0501">Molybdenum cofactor biosynthesis</keyword>
<dbReference type="Pfam" id="PF03454">
    <property type="entry name" value="MoeA_C"/>
    <property type="match status" value="1"/>
</dbReference>
<evidence type="ECO:0000256" key="5">
    <source>
        <dbReference type="ARBA" id="ARBA00047317"/>
    </source>
</evidence>
<dbReference type="InterPro" id="IPR001453">
    <property type="entry name" value="MoaB/Mog_dom"/>
</dbReference>
<accession>A0A1M7XXV3</accession>
<dbReference type="NCBIfam" id="NF045515">
    <property type="entry name" value="Glp_gephyrin"/>
    <property type="match status" value="1"/>
</dbReference>
<evidence type="ECO:0000256" key="4">
    <source>
        <dbReference type="ARBA" id="ARBA00023150"/>
    </source>
</evidence>
<dbReference type="SUPFAM" id="SSF53218">
    <property type="entry name" value="Molybdenum cofactor biosynthesis proteins"/>
    <property type="match status" value="1"/>
</dbReference>
<dbReference type="Pfam" id="PF00994">
    <property type="entry name" value="MoCF_biosynth"/>
    <property type="match status" value="1"/>
</dbReference>
<dbReference type="SMART" id="SM00852">
    <property type="entry name" value="MoCF_biosynth"/>
    <property type="match status" value="1"/>
</dbReference>
<dbReference type="PANTHER" id="PTHR10192:SF5">
    <property type="entry name" value="GEPHYRIN"/>
    <property type="match status" value="1"/>
</dbReference>
<reference evidence="8 9" key="1">
    <citation type="submission" date="2016-12" db="EMBL/GenBank/DDBJ databases">
        <authorList>
            <person name="Song W.-J."/>
            <person name="Kurnit D.M."/>
        </authorList>
    </citation>
    <scope>NUCLEOTIDE SEQUENCE [LARGE SCALE GENOMIC DNA]</scope>
    <source>
        <strain evidence="8 9">DSM 18488</strain>
    </source>
</reference>
<dbReference type="SUPFAM" id="SSF63867">
    <property type="entry name" value="MoeA C-terminal domain-like"/>
    <property type="match status" value="1"/>
</dbReference>
<evidence type="ECO:0000256" key="3">
    <source>
        <dbReference type="ARBA" id="ARBA00010763"/>
    </source>
</evidence>
<dbReference type="AlphaFoldDB" id="A0A1M7XXV3"/>
<dbReference type="Gene3D" id="2.170.190.11">
    <property type="entry name" value="Molybdopterin biosynthesis moea protein, domain 3"/>
    <property type="match status" value="1"/>
</dbReference>
<dbReference type="InterPro" id="IPR036688">
    <property type="entry name" value="MoeA_C_domain_IV_sf"/>
</dbReference>
<dbReference type="Gene3D" id="2.40.340.10">
    <property type="entry name" value="MoeA, C-terminal, domain IV"/>
    <property type="match status" value="1"/>
</dbReference>
<dbReference type="Gene3D" id="3.90.105.10">
    <property type="entry name" value="Molybdopterin biosynthesis moea protein, domain 2"/>
    <property type="match status" value="1"/>
</dbReference>
<dbReference type="STRING" id="1121416.SAMN02745220_00524"/>
<sequence length="402" mass="43564">MISVNEALHILKENLPHPRIVQLPLQDAFSRRLADDLLSPEPSPRYTSSAMDGFAVRWADLGNLEETGQVLLKIAGESQAGLPYCKTVAEGEAIRISTGAMLPDGADTVVRVEDTEEVQDSVLILRCKKRGQDVRYMGEEFPAGARILHKGQVIKARQIALLSAVGLSSIPVYAQPRVSLFITGTELAHHGDGKIKPYQVRDSNAPMLQSAILEAGAEVVECLHVRDDLDSTIAQMTEALSNGSDIILCSGGVSVGRHDHVKAAAEQVGFKELFWKIRQKPGKPLYVAKRDRTLLFGLPGNPVSAFMCFQNFVMPSLAALQGVELLKTVTSAVAEVPVANTGKRTDFIRVDITNEPNAAPSFRPIDRQGSHMLTSIVEADGYIAIEPGCCLQAGELADVFVF</sequence>
<keyword evidence="6" id="KW-0479">Metal-binding</keyword>
<evidence type="ECO:0000313" key="8">
    <source>
        <dbReference type="EMBL" id="SHO43811.1"/>
    </source>
</evidence>
<evidence type="ECO:0000256" key="1">
    <source>
        <dbReference type="ARBA" id="ARBA00002901"/>
    </source>
</evidence>
<dbReference type="EMBL" id="FRFE01000002">
    <property type="protein sequence ID" value="SHO43811.1"/>
    <property type="molecule type" value="Genomic_DNA"/>
</dbReference>
<evidence type="ECO:0000313" key="9">
    <source>
        <dbReference type="Proteomes" id="UP000184603"/>
    </source>
</evidence>
<dbReference type="UniPathway" id="UPA00344"/>
<dbReference type="Proteomes" id="UP000184603">
    <property type="component" value="Unassembled WGS sequence"/>
</dbReference>
<evidence type="ECO:0000256" key="6">
    <source>
        <dbReference type="RuleBase" id="RU365090"/>
    </source>
</evidence>
<evidence type="ECO:0000259" key="7">
    <source>
        <dbReference type="SMART" id="SM00852"/>
    </source>
</evidence>
<keyword evidence="9" id="KW-1185">Reference proteome</keyword>
<feature type="domain" description="MoaB/Mog" evidence="7">
    <location>
        <begin position="179"/>
        <end position="319"/>
    </location>
</feature>
<dbReference type="GO" id="GO:0061599">
    <property type="term" value="F:molybdopterin molybdotransferase activity"/>
    <property type="evidence" value="ECO:0007669"/>
    <property type="project" value="UniProtKB-UniRule"/>
</dbReference>
<dbReference type="InterPro" id="IPR005110">
    <property type="entry name" value="MoeA_linker/N"/>
</dbReference>
<dbReference type="EC" id="2.10.1.1" evidence="6"/>
<comment type="cofactor">
    <cofactor evidence="6">
        <name>Mg(2+)</name>
        <dbReference type="ChEBI" id="CHEBI:18420"/>
    </cofactor>
</comment>
<dbReference type="PANTHER" id="PTHR10192">
    <property type="entry name" value="MOLYBDOPTERIN BIOSYNTHESIS PROTEIN"/>
    <property type="match status" value="1"/>
</dbReference>
<dbReference type="InterPro" id="IPR036135">
    <property type="entry name" value="MoeA_linker/N_sf"/>
</dbReference>
<dbReference type="GO" id="GO:0006777">
    <property type="term" value="P:Mo-molybdopterin cofactor biosynthetic process"/>
    <property type="evidence" value="ECO:0007669"/>
    <property type="project" value="UniProtKB-UniRule"/>
</dbReference>
<dbReference type="OrthoDB" id="9804758at2"/>
<proteinExistence type="inferred from homology"/>
<keyword evidence="6" id="KW-0500">Molybdenum</keyword>
<dbReference type="FunFam" id="2.170.190.11:FF:000001">
    <property type="entry name" value="Molybdopterin molybdenumtransferase"/>
    <property type="match status" value="1"/>
</dbReference>
<dbReference type="InterPro" id="IPR005111">
    <property type="entry name" value="MoeA_C_domain_IV"/>
</dbReference>
<dbReference type="GO" id="GO:0005829">
    <property type="term" value="C:cytosol"/>
    <property type="evidence" value="ECO:0007669"/>
    <property type="project" value="TreeGrafter"/>
</dbReference>
<dbReference type="InterPro" id="IPR038987">
    <property type="entry name" value="MoeA-like"/>
</dbReference>
<dbReference type="NCBIfam" id="TIGR00177">
    <property type="entry name" value="molyb_syn"/>
    <property type="match status" value="1"/>
</dbReference>
<protein>
    <recommendedName>
        <fullName evidence="6">Molybdopterin molybdenumtransferase</fullName>
        <ecNumber evidence="6">2.10.1.1</ecNumber>
    </recommendedName>
</protein>
<dbReference type="SUPFAM" id="SSF63882">
    <property type="entry name" value="MoeA N-terminal region -like"/>
    <property type="match status" value="1"/>
</dbReference>
<dbReference type="InterPro" id="IPR036425">
    <property type="entry name" value="MoaB/Mog-like_dom_sf"/>
</dbReference>
<comment type="pathway">
    <text evidence="2 6">Cofactor biosynthesis; molybdopterin biosynthesis.</text>
</comment>
<keyword evidence="6" id="KW-0808">Transferase</keyword>
<dbReference type="CDD" id="cd00887">
    <property type="entry name" value="MoeA"/>
    <property type="match status" value="1"/>
</dbReference>
<dbReference type="GO" id="GO:0046872">
    <property type="term" value="F:metal ion binding"/>
    <property type="evidence" value="ECO:0007669"/>
    <property type="project" value="UniProtKB-UniRule"/>
</dbReference>
<comment type="function">
    <text evidence="1 6">Catalyzes the insertion of molybdate into adenylated molybdopterin with the concomitant release of AMP.</text>
</comment>
<dbReference type="Pfam" id="PF03453">
    <property type="entry name" value="MoeA_N"/>
    <property type="match status" value="1"/>
</dbReference>
<evidence type="ECO:0000256" key="2">
    <source>
        <dbReference type="ARBA" id="ARBA00005046"/>
    </source>
</evidence>
<comment type="catalytic activity">
    <reaction evidence="5">
        <text>adenylyl-molybdopterin + molybdate = Mo-molybdopterin + AMP + H(+)</text>
        <dbReference type="Rhea" id="RHEA:35047"/>
        <dbReference type="ChEBI" id="CHEBI:15378"/>
        <dbReference type="ChEBI" id="CHEBI:36264"/>
        <dbReference type="ChEBI" id="CHEBI:62727"/>
        <dbReference type="ChEBI" id="CHEBI:71302"/>
        <dbReference type="ChEBI" id="CHEBI:456215"/>
        <dbReference type="EC" id="2.10.1.1"/>
    </reaction>
</comment>
<comment type="similarity">
    <text evidence="3 6">Belongs to the MoeA family.</text>
</comment>
<organism evidence="8 9">
    <name type="scientific">Desulfopila aestuarii DSM 18488</name>
    <dbReference type="NCBI Taxonomy" id="1121416"/>
    <lineage>
        <taxon>Bacteria</taxon>
        <taxon>Pseudomonadati</taxon>
        <taxon>Thermodesulfobacteriota</taxon>
        <taxon>Desulfobulbia</taxon>
        <taxon>Desulfobulbales</taxon>
        <taxon>Desulfocapsaceae</taxon>
        <taxon>Desulfopila</taxon>
    </lineage>
</organism>
<gene>
    <name evidence="8" type="ORF">SAMN02745220_00524</name>
</gene>
<dbReference type="RefSeq" id="WP_073611891.1">
    <property type="nucleotide sequence ID" value="NZ_FRFE01000002.1"/>
</dbReference>